<name>A0A0F9ARY1_9ZZZZ</name>
<reference evidence="1" key="1">
    <citation type="journal article" date="2015" name="Nature">
        <title>Complex archaea that bridge the gap between prokaryotes and eukaryotes.</title>
        <authorList>
            <person name="Spang A."/>
            <person name="Saw J.H."/>
            <person name="Jorgensen S.L."/>
            <person name="Zaremba-Niedzwiedzka K."/>
            <person name="Martijn J."/>
            <person name="Lind A.E."/>
            <person name="van Eijk R."/>
            <person name="Schleper C."/>
            <person name="Guy L."/>
            <person name="Ettema T.J."/>
        </authorList>
    </citation>
    <scope>NUCLEOTIDE SEQUENCE</scope>
</reference>
<sequence>MIKPMKKCKICNKKFNVIRSQLTCSLKCSLINKKLVLKNYYQKNKIRLQKSIKLWHKNHPWYSHCNGAKQRCINPNLHDYFRYGGKGLKFLMTPDDFEYIWFRDKAHLLKRPSIDRIDDSGNYELSNCRFIENTLNNSLAHRGEKSSLSKLTEKQVKRIRKLYKTGNYIHKQLGIKFKIDTSTVTRIVNNQSWGWLYE</sequence>
<comment type="caution">
    <text evidence="1">The sequence shown here is derived from an EMBL/GenBank/DDBJ whole genome shotgun (WGS) entry which is preliminary data.</text>
</comment>
<protein>
    <submittedName>
        <fullName evidence="1">Uncharacterized protein</fullName>
    </submittedName>
</protein>
<dbReference type="AlphaFoldDB" id="A0A0F9ARY1"/>
<organism evidence="1">
    <name type="scientific">marine sediment metagenome</name>
    <dbReference type="NCBI Taxonomy" id="412755"/>
    <lineage>
        <taxon>unclassified sequences</taxon>
        <taxon>metagenomes</taxon>
        <taxon>ecological metagenomes</taxon>
    </lineage>
</organism>
<gene>
    <name evidence="1" type="ORF">LCGC14_2536800</name>
</gene>
<proteinExistence type="predicted"/>
<accession>A0A0F9ARY1</accession>
<dbReference type="EMBL" id="LAZR01041300">
    <property type="protein sequence ID" value="KKL12334.1"/>
    <property type="molecule type" value="Genomic_DNA"/>
</dbReference>
<evidence type="ECO:0000313" key="1">
    <source>
        <dbReference type="EMBL" id="KKL12334.1"/>
    </source>
</evidence>